<dbReference type="Proteomes" id="UP001557470">
    <property type="component" value="Unassembled WGS sequence"/>
</dbReference>
<dbReference type="EMBL" id="JAGEUA010000002">
    <property type="protein sequence ID" value="KAL1006733.1"/>
    <property type="molecule type" value="Genomic_DNA"/>
</dbReference>
<comment type="caution">
    <text evidence="2">The sequence shown here is derived from an EMBL/GenBank/DDBJ whole genome shotgun (WGS) entry which is preliminary data.</text>
</comment>
<keyword evidence="3" id="KW-1185">Reference proteome</keyword>
<proteinExistence type="predicted"/>
<feature type="region of interest" description="Disordered" evidence="1">
    <location>
        <begin position="86"/>
        <end position="124"/>
    </location>
</feature>
<name>A0ABD0XCR8_UMBPY</name>
<organism evidence="2 3">
    <name type="scientific">Umbra pygmaea</name>
    <name type="common">Eastern mudminnow</name>
    <dbReference type="NCBI Taxonomy" id="75934"/>
    <lineage>
        <taxon>Eukaryota</taxon>
        <taxon>Metazoa</taxon>
        <taxon>Chordata</taxon>
        <taxon>Craniata</taxon>
        <taxon>Vertebrata</taxon>
        <taxon>Euteleostomi</taxon>
        <taxon>Actinopterygii</taxon>
        <taxon>Neopterygii</taxon>
        <taxon>Teleostei</taxon>
        <taxon>Protacanthopterygii</taxon>
        <taxon>Esociformes</taxon>
        <taxon>Umbridae</taxon>
        <taxon>Umbra</taxon>
    </lineage>
</organism>
<evidence type="ECO:0000313" key="2">
    <source>
        <dbReference type="EMBL" id="KAL1006733.1"/>
    </source>
</evidence>
<evidence type="ECO:0000256" key="1">
    <source>
        <dbReference type="SAM" id="MobiDB-lite"/>
    </source>
</evidence>
<sequence>MSLPSSNVIPFTGLPGIEGGAVQSRPELATCGVLFLASECINFASCTPAIKQGLLVPSKLNKETPQPLVPSLSICTVAEETKPLWASGAPELPSQKRRNRNRLPIHGKELGLKTGYTQPEPSSF</sequence>
<dbReference type="AlphaFoldDB" id="A0ABD0XCR8"/>
<protein>
    <submittedName>
        <fullName evidence="2">Uncharacterized protein</fullName>
    </submittedName>
</protein>
<feature type="compositionally biased region" description="Basic residues" evidence="1">
    <location>
        <begin position="95"/>
        <end position="105"/>
    </location>
</feature>
<accession>A0ABD0XCR8</accession>
<evidence type="ECO:0000313" key="3">
    <source>
        <dbReference type="Proteomes" id="UP001557470"/>
    </source>
</evidence>
<reference evidence="2 3" key="1">
    <citation type="submission" date="2024-06" db="EMBL/GenBank/DDBJ databases">
        <authorList>
            <person name="Pan Q."/>
            <person name="Wen M."/>
            <person name="Jouanno E."/>
            <person name="Zahm M."/>
            <person name="Klopp C."/>
            <person name="Cabau C."/>
            <person name="Louis A."/>
            <person name="Berthelot C."/>
            <person name="Parey E."/>
            <person name="Roest Crollius H."/>
            <person name="Montfort J."/>
            <person name="Robinson-Rechavi M."/>
            <person name="Bouchez O."/>
            <person name="Lampietro C."/>
            <person name="Lopez Roques C."/>
            <person name="Donnadieu C."/>
            <person name="Postlethwait J."/>
            <person name="Bobe J."/>
            <person name="Verreycken H."/>
            <person name="Guiguen Y."/>
        </authorList>
    </citation>
    <scope>NUCLEOTIDE SEQUENCE [LARGE SCALE GENOMIC DNA]</scope>
    <source>
        <strain evidence="2">Up_M1</strain>
        <tissue evidence="2">Testis</tissue>
    </source>
</reference>
<gene>
    <name evidence="2" type="ORF">UPYG_G00076080</name>
</gene>
<feature type="compositionally biased region" description="Polar residues" evidence="1">
    <location>
        <begin position="115"/>
        <end position="124"/>
    </location>
</feature>